<dbReference type="RefSeq" id="WP_088659800.1">
    <property type="nucleotide sequence ID" value="NZ_UHJL01000001.1"/>
</dbReference>
<feature type="chain" id="PRO_5016698356" evidence="2">
    <location>
        <begin position="19"/>
        <end position="592"/>
    </location>
</feature>
<gene>
    <name evidence="3" type="ORF">SAMN05661053_1050</name>
</gene>
<feature type="signal peptide" evidence="2">
    <location>
        <begin position="1"/>
        <end position="18"/>
    </location>
</feature>
<evidence type="ECO:0000313" key="4">
    <source>
        <dbReference type="Proteomes" id="UP000255423"/>
    </source>
</evidence>
<evidence type="ECO:0000256" key="1">
    <source>
        <dbReference type="SAM" id="MobiDB-lite"/>
    </source>
</evidence>
<dbReference type="EMBL" id="UHJL01000001">
    <property type="protein sequence ID" value="SUQ19807.1"/>
    <property type="molecule type" value="Genomic_DNA"/>
</dbReference>
<dbReference type="Proteomes" id="UP000255423">
    <property type="component" value="Unassembled WGS sequence"/>
</dbReference>
<dbReference type="Gene3D" id="2.30.30.40">
    <property type="entry name" value="SH3 Domains"/>
    <property type="match status" value="1"/>
</dbReference>
<evidence type="ECO:0000256" key="2">
    <source>
        <dbReference type="SAM" id="SignalP"/>
    </source>
</evidence>
<reference evidence="3 4" key="1">
    <citation type="submission" date="2017-08" db="EMBL/GenBank/DDBJ databases">
        <authorList>
            <person name="de Groot N.N."/>
        </authorList>
    </citation>
    <scope>NUCLEOTIDE SEQUENCE [LARGE SCALE GENOMIC DNA]</scope>
    <source>
        <strain evidence="3 4">HM2</strain>
    </source>
</reference>
<organism evidence="3 4">
    <name type="scientific">Fibrobacter succinogenes</name>
    <name type="common">Bacteroides succinogenes</name>
    <dbReference type="NCBI Taxonomy" id="833"/>
    <lineage>
        <taxon>Bacteria</taxon>
        <taxon>Pseudomonadati</taxon>
        <taxon>Fibrobacterota</taxon>
        <taxon>Fibrobacteria</taxon>
        <taxon>Fibrobacterales</taxon>
        <taxon>Fibrobacteraceae</taxon>
        <taxon>Fibrobacter</taxon>
    </lineage>
</organism>
<feature type="region of interest" description="Disordered" evidence="1">
    <location>
        <begin position="193"/>
        <end position="214"/>
    </location>
</feature>
<proteinExistence type="predicted"/>
<dbReference type="AlphaFoldDB" id="A0A380RXW9"/>
<protein>
    <submittedName>
        <fullName evidence="3">Uncharacterized protein</fullName>
    </submittedName>
</protein>
<accession>A0A380RXW9</accession>
<keyword evidence="2" id="KW-0732">Signal</keyword>
<sequence length="592" mass="65474">MKCKFLLMLLSSAVALQAALIKDVRFDCSKNCQMVFQFASDKNLPTFFQKYDNASKTLTVGFSDADFALGVGDFDVDQSSPYVRSMKVFKEPYRGMDFLKIEMKVGASVNSDKNAIALNKSSFLLKFAGKNGKSWTLSKLFASKMAAAEKAAREEEKRLAAERKAAEKQALLDRKAAEKQAALDRKAAEKQAALDRKAAREEEKRMAAERKAAEKAARENIAQAAAATPAGASALLPGLKEMTVLIGSGMEQFRLVANSRLSIGNVSDPNGSFLITVAIQGPDRSPVFKVNAGSLVKSVFWDPNGLNIQLSAGARPAILVQDGALILQTSENAIRREGFVFWSARPNGIYVRDWMKSPDAVPEFSDFVKTYEKESKKVVSSTQTFHLRPVVRELIVVADETEFYASPSEKSQVMQRVVFGDRLVNMDLTGLYRKVQVGNKIGYVNRRAVSFTDELSAVQMERLKKVDQERGELLTQGMRPGGSALDELYEDRVTYSSFGRRDPFVEIKGLVEEGINIDQVELVGIIWESEEPVAILVDSKNSGVSYTIKEGDKIMNGKVLKITQTDVLFLIQEFGVSRRYSMGLPDKFGGQK</sequence>
<name>A0A380RXW9_FIBSU</name>
<evidence type="ECO:0000313" key="3">
    <source>
        <dbReference type="EMBL" id="SUQ19807.1"/>
    </source>
</evidence>